<keyword evidence="2" id="KW-1185">Reference proteome</keyword>
<evidence type="ECO:0000313" key="2">
    <source>
        <dbReference type="Proteomes" id="UP001162992"/>
    </source>
</evidence>
<proteinExistence type="predicted"/>
<sequence>MHSSAKHKWKWITFTPRWRFSSPLTSSSLTLPAAAAAVEERSKQTPYPSLNALKHQQHLKQALDFLHTNPNITHTYFYARLLRDCGRLRSLTHGRKVHQHIIASGLDHHRFLSNLLINMYGKCGSLDEARLVFDGMQKKDVVSWTSFIGACSHHGRGKEAIVLFKQMLREGLEPNKVTFVSVLNACKDKDDLADGRFIHNCLRDCEDWDAADVVVSTALANMYGMCGSAEDARQVFDSMVVRNVLSWTVAIAAYAQQGKSKYAFQLFAKMQQEGVKPDKVTLLSILNACASPAFLREGTLIHSQIVHWGSELDIVLANSVVCMYAKCGDLEGARKMFHGMKEKDLVSWNVMVAAFAQHGDASMALRYFREMQLEGVKPDKVSLVSIINACASPSFLPDGKLIHAYVCEHGFTLDATIGNALVNMYGKCGRLQDAQCLFDDILERNTLSWNVMLTLYNRHGKSDTTVRLFDQMQMERVQPDRVTFVSILDACGELASLEVGKSIHSKVIHKGLERDVVVGTALLNMYRKCGCLEDARKTFNLIQGRNLISWTAMIAAYAQHGYGKEALELFGQMQWISFKPNEVSLVSVLSACSHAGLVEEGSHYSMSFNKQGSESSLVEQFGCVLDLLGRSGNLDEAELFISNILFQPGPVI</sequence>
<dbReference type="EMBL" id="CM055100">
    <property type="protein sequence ID" value="KAJ7542712.1"/>
    <property type="molecule type" value="Genomic_DNA"/>
</dbReference>
<dbReference type="Proteomes" id="UP001162992">
    <property type="component" value="Chromosome 9"/>
</dbReference>
<organism evidence="1 2">
    <name type="scientific">Diphasiastrum complanatum</name>
    <name type="common">Issler's clubmoss</name>
    <name type="synonym">Lycopodium complanatum</name>
    <dbReference type="NCBI Taxonomy" id="34168"/>
    <lineage>
        <taxon>Eukaryota</taxon>
        <taxon>Viridiplantae</taxon>
        <taxon>Streptophyta</taxon>
        <taxon>Embryophyta</taxon>
        <taxon>Tracheophyta</taxon>
        <taxon>Lycopodiopsida</taxon>
        <taxon>Lycopodiales</taxon>
        <taxon>Lycopodiaceae</taxon>
        <taxon>Lycopodioideae</taxon>
        <taxon>Diphasiastrum</taxon>
    </lineage>
</organism>
<evidence type="ECO:0000313" key="1">
    <source>
        <dbReference type="EMBL" id="KAJ7542712.1"/>
    </source>
</evidence>
<name>A0ACC2CL50_DIPCM</name>
<gene>
    <name evidence="1" type="ORF">O6H91_09G007900</name>
</gene>
<protein>
    <submittedName>
        <fullName evidence="1">Uncharacterized protein</fullName>
    </submittedName>
</protein>
<accession>A0ACC2CL50</accession>
<reference evidence="2" key="1">
    <citation type="journal article" date="2024" name="Proc. Natl. Acad. Sci. U.S.A.">
        <title>Extraordinary preservation of gene collinearity over three hundred million years revealed in homosporous lycophytes.</title>
        <authorList>
            <person name="Li C."/>
            <person name="Wickell D."/>
            <person name="Kuo L.Y."/>
            <person name="Chen X."/>
            <person name="Nie B."/>
            <person name="Liao X."/>
            <person name="Peng D."/>
            <person name="Ji J."/>
            <person name="Jenkins J."/>
            <person name="Williams M."/>
            <person name="Shu S."/>
            <person name="Plott C."/>
            <person name="Barry K."/>
            <person name="Rajasekar S."/>
            <person name="Grimwood J."/>
            <person name="Han X."/>
            <person name="Sun S."/>
            <person name="Hou Z."/>
            <person name="He W."/>
            <person name="Dai G."/>
            <person name="Sun C."/>
            <person name="Schmutz J."/>
            <person name="Leebens-Mack J.H."/>
            <person name="Li F.W."/>
            <person name="Wang L."/>
        </authorList>
    </citation>
    <scope>NUCLEOTIDE SEQUENCE [LARGE SCALE GENOMIC DNA]</scope>
    <source>
        <strain evidence="2">cv. PW_Plant_1</strain>
    </source>
</reference>
<comment type="caution">
    <text evidence="1">The sequence shown here is derived from an EMBL/GenBank/DDBJ whole genome shotgun (WGS) entry which is preliminary data.</text>
</comment>